<dbReference type="AlphaFoldDB" id="A0A5Q2N6S3"/>
<feature type="domain" description="Putative Se/S carrier protein-like" evidence="1">
    <location>
        <begin position="17"/>
        <end position="77"/>
    </location>
</feature>
<protein>
    <recommendedName>
        <fullName evidence="1">Putative Se/S carrier protein-like domain-containing protein</fullName>
    </recommendedName>
</protein>
<dbReference type="OrthoDB" id="3192849at2"/>
<reference evidence="3" key="1">
    <citation type="submission" date="2019-11" db="EMBL/GenBank/DDBJ databases">
        <title>Genome sequence of Heliorestis convoluta strain HH, an alkaliphilic and minimalistic phototrophic bacterium from a soda lake in Egypt.</title>
        <authorList>
            <person name="Dewey E.D."/>
            <person name="Stokes L.M."/>
            <person name="Burchell B.M."/>
            <person name="Shaffer K.N."/>
            <person name="Huntington A.M."/>
            <person name="Baker J.M."/>
            <person name="Nadendla S."/>
            <person name="Giglio M.G."/>
            <person name="Touchman J.W."/>
            <person name="Blankenship R.E."/>
            <person name="Madigan M.T."/>
            <person name="Sattley W.M."/>
        </authorList>
    </citation>
    <scope>NUCLEOTIDE SEQUENCE [LARGE SCALE GENOMIC DNA]</scope>
    <source>
        <strain evidence="3">HH</strain>
    </source>
</reference>
<evidence type="ECO:0000259" key="1">
    <source>
        <dbReference type="Pfam" id="PF11823"/>
    </source>
</evidence>
<dbReference type="KEGG" id="hcv:FTV88_2157"/>
<dbReference type="InterPro" id="IPR021778">
    <property type="entry name" value="Se/S_carrier-like"/>
</dbReference>
<evidence type="ECO:0000313" key="3">
    <source>
        <dbReference type="Proteomes" id="UP000366051"/>
    </source>
</evidence>
<dbReference type="Pfam" id="PF11823">
    <property type="entry name" value="Se_S_carrier"/>
    <property type="match status" value="1"/>
</dbReference>
<accession>A0A5Q2N6S3</accession>
<dbReference type="Proteomes" id="UP000366051">
    <property type="component" value="Chromosome"/>
</dbReference>
<name>A0A5Q2N6S3_9FIRM</name>
<evidence type="ECO:0000313" key="2">
    <source>
        <dbReference type="EMBL" id="QGG48255.1"/>
    </source>
</evidence>
<gene>
    <name evidence="2" type="ORF">FTV88_2157</name>
</gene>
<keyword evidence="3" id="KW-1185">Reference proteome</keyword>
<sequence length="107" mass="12610">MKKMKKKELWRKKEYPLLTFQSTQEAMAAEKLFEQESIVCLIVPTPRELSEGCGLSLRIDGQSIPKAMEKINARRMNVAIFLWEKSQRTWKKWTLEESKGYLLTTQE</sequence>
<organism evidence="2 3">
    <name type="scientific">Heliorestis convoluta</name>
    <dbReference type="NCBI Taxonomy" id="356322"/>
    <lineage>
        <taxon>Bacteria</taxon>
        <taxon>Bacillati</taxon>
        <taxon>Bacillota</taxon>
        <taxon>Clostridia</taxon>
        <taxon>Eubacteriales</taxon>
        <taxon>Heliobacteriaceae</taxon>
        <taxon>Heliorestis</taxon>
    </lineage>
</organism>
<proteinExistence type="predicted"/>
<dbReference type="EMBL" id="CP045875">
    <property type="protein sequence ID" value="QGG48255.1"/>
    <property type="molecule type" value="Genomic_DNA"/>
</dbReference>